<sequence>MSRWHLGCRRLTRVAGRAGPRGASEWGRGPDVLNLVSSARGPHPARPEPVSPRKSRRRPSRRRPSEVSPGRSARIARRLTALPRISYPDDLPVAARRDDIAAAIRDHQVVIAARSVAERTAQELDTELGTAVGYPGALHRPLQWQHPGQGDDRWHPAALPGGLQGSIGVHRPRDPAHQPGVGHATDDLPGPG</sequence>
<proteinExistence type="predicted"/>
<evidence type="ECO:0000313" key="2">
    <source>
        <dbReference type="EMBL" id="SFH44944.1"/>
    </source>
</evidence>
<reference evidence="2 3" key="1">
    <citation type="submission" date="2016-10" db="EMBL/GenBank/DDBJ databases">
        <authorList>
            <person name="Varghese N."/>
            <person name="Submissions S."/>
        </authorList>
    </citation>
    <scope>NUCLEOTIDE SEQUENCE [LARGE SCALE GENOMIC DNA]</scope>
    <source>
        <strain evidence="2 3">GMCC 1.11211</strain>
    </source>
</reference>
<protein>
    <submittedName>
        <fullName evidence="2">Uncharacterized protein</fullName>
    </submittedName>
</protein>
<name>A0ABY1ECQ6_9MICO</name>
<feature type="region of interest" description="Disordered" evidence="1">
    <location>
        <begin position="14"/>
        <end position="72"/>
    </location>
</feature>
<feature type="region of interest" description="Disordered" evidence="1">
    <location>
        <begin position="160"/>
        <end position="192"/>
    </location>
</feature>
<keyword evidence="3" id="KW-1185">Reference proteome</keyword>
<evidence type="ECO:0000256" key="1">
    <source>
        <dbReference type="SAM" id="MobiDB-lite"/>
    </source>
</evidence>
<feature type="compositionally biased region" description="Basic residues" evidence="1">
    <location>
        <begin position="53"/>
        <end position="62"/>
    </location>
</feature>
<comment type="caution">
    <text evidence="2">The sequence shown here is derived from an EMBL/GenBank/DDBJ whole genome shotgun (WGS) entry which is preliminary data.</text>
</comment>
<accession>A0ABY1ECQ6</accession>
<gene>
    <name evidence="2" type="ORF">SAMN05216274_105187</name>
</gene>
<dbReference type="Proteomes" id="UP000199681">
    <property type="component" value="Unassembled WGS sequence"/>
</dbReference>
<dbReference type="EMBL" id="FOPW01000005">
    <property type="protein sequence ID" value="SFH44944.1"/>
    <property type="molecule type" value="Genomic_DNA"/>
</dbReference>
<evidence type="ECO:0000313" key="3">
    <source>
        <dbReference type="Proteomes" id="UP000199681"/>
    </source>
</evidence>
<organism evidence="2 3">
    <name type="scientific">Cryobacterium levicorallinum</name>
    <dbReference type="NCBI Taxonomy" id="995038"/>
    <lineage>
        <taxon>Bacteria</taxon>
        <taxon>Bacillati</taxon>
        <taxon>Actinomycetota</taxon>
        <taxon>Actinomycetes</taxon>
        <taxon>Micrococcales</taxon>
        <taxon>Microbacteriaceae</taxon>
        <taxon>Cryobacterium</taxon>
    </lineage>
</organism>